<evidence type="ECO:0000256" key="9">
    <source>
        <dbReference type="ARBA" id="ARBA00022970"/>
    </source>
</evidence>
<keyword evidence="4" id="KW-1003">Cell membrane</keyword>
<feature type="transmembrane region" description="Helical" evidence="12">
    <location>
        <begin position="50"/>
        <end position="73"/>
    </location>
</feature>
<comment type="subcellular location">
    <subcellularLocation>
        <location evidence="1">Cell membrane</location>
        <topology evidence="1">Multi-pass membrane protein</topology>
    </subcellularLocation>
</comment>
<evidence type="ECO:0000256" key="6">
    <source>
        <dbReference type="ARBA" id="ARBA00022692"/>
    </source>
</evidence>
<dbReference type="InterPro" id="IPR003593">
    <property type="entry name" value="AAA+_ATPase"/>
</dbReference>
<dbReference type="CDD" id="cd06581">
    <property type="entry name" value="TM_PBP1_LivM_like"/>
    <property type="match status" value="1"/>
</dbReference>
<keyword evidence="3" id="KW-0813">Transport</keyword>
<evidence type="ECO:0000256" key="4">
    <source>
        <dbReference type="ARBA" id="ARBA00022475"/>
    </source>
</evidence>
<feature type="domain" description="ABC transporter" evidence="13">
    <location>
        <begin position="612"/>
        <end position="837"/>
    </location>
</feature>
<dbReference type="InterPro" id="IPR003439">
    <property type="entry name" value="ABC_transporter-like_ATP-bd"/>
</dbReference>
<evidence type="ECO:0000256" key="5">
    <source>
        <dbReference type="ARBA" id="ARBA00022519"/>
    </source>
</evidence>
<dbReference type="GO" id="GO:0015807">
    <property type="term" value="P:L-amino acid transport"/>
    <property type="evidence" value="ECO:0007669"/>
    <property type="project" value="TreeGrafter"/>
</dbReference>
<evidence type="ECO:0000256" key="11">
    <source>
        <dbReference type="ARBA" id="ARBA00023136"/>
    </source>
</evidence>
<dbReference type="PANTHER" id="PTHR43820">
    <property type="entry name" value="HIGH-AFFINITY BRANCHED-CHAIN AMINO ACID TRANSPORT ATP-BINDING PROTEIN LIVF"/>
    <property type="match status" value="1"/>
</dbReference>
<dbReference type="RefSeq" id="WP_174925697.1">
    <property type="nucleotide sequence ID" value="NZ_CABVLY010000004.1"/>
</dbReference>
<keyword evidence="10 12" id="KW-1133">Transmembrane helix</keyword>
<accession>A0A6P2G594</accession>
<dbReference type="GO" id="GO:0015658">
    <property type="term" value="F:branched-chain amino acid transmembrane transporter activity"/>
    <property type="evidence" value="ECO:0007669"/>
    <property type="project" value="InterPro"/>
</dbReference>
<keyword evidence="9" id="KW-0029">Amino-acid transport</keyword>
<protein>
    <submittedName>
        <fullName evidence="14">ATP-binding cassette domain-containing protein</fullName>
    </submittedName>
    <submittedName>
        <fullName evidence="15">Metal-dependent hydrolase</fullName>
    </submittedName>
</protein>
<proteinExistence type="inferred from homology"/>
<keyword evidence="15" id="KW-0378">Hydrolase</keyword>
<feature type="transmembrane region" description="Helical" evidence="12">
    <location>
        <begin position="242"/>
        <end position="267"/>
    </location>
</feature>
<dbReference type="Proteomes" id="UP000755577">
    <property type="component" value="Unassembled WGS sequence"/>
</dbReference>
<keyword evidence="17" id="KW-1185">Reference proteome</keyword>
<dbReference type="PANTHER" id="PTHR43820:SF4">
    <property type="entry name" value="HIGH-AFFINITY BRANCHED-CHAIN AMINO ACID TRANSPORT ATP-BINDING PROTEIN LIVF"/>
    <property type="match status" value="1"/>
</dbReference>
<dbReference type="Pfam" id="PF00005">
    <property type="entry name" value="ABC_tran"/>
    <property type="match status" value="2"/>
</dbReference>
<dbReference type="GO" id="GO:0005886">
    <property type="term" value="C:plasma membrane"/>
    <property type="evidence" value="ECO:0007669"/>
    <property type="project" value="UniProtKB-SubCell"/>
</dbReference>
<dbReference type="GeneID" id="56499602"/>
<keyword evidence="6 12" id="KW-0812">Transmembrane</keyword>
<evidence type="ECO:0000256" key="12">
    <source>
        <dbReference type="SAM" id="Phobius"/>
    </source>
</evidence>
<dbReference type="InterPro" id="IPR052156">
    <property type="entry name" value="BCAA_Transport_ATP-bd_LivF"/>
</dbReference>
<sequence>MKPAYLTRHPVAVLTTALVLVSLALTATGTPLERATQIAIYTLYGMGVNLLVAYTGLVPFGASVFFGTATYLVAVSLLRVLGNELLALAASVIVTTVLAALIGAIVLRRRGLYFSLLTLACSQIAFEIAFKWTDVTGGENGLQNVPRPTFPTTVDFHVFACVTVIAIAYLLWRLVHAPFGRALQALRDNEQRAASLGYDTYRLKLRAFVISAAVIGYAGGLLCLMLQGAYANNLSWEHAGDSLLMTVLGGVHQFLGPLWGAIAFILLEDKLSSLTEHWWLIFAPIIIAFAFFSPEGIHGIVQRVLRRPRWTLVRDTIPARPDTIAPYRAGGIDTDSGKPVLSVRGLSKRFGSLVTADRIDLDVHPCRLHSFIGPNGAGKTTFFNMLTGVLSPTAGTITFDGRDVTKLAMFRRVRLGMSRSFQILSVFRNLTVFENVRVAVQAAQHDRLGMWRDAHTLGEQNALTWSLLAAVGLDERAAHDCESLSHGEQRLLEIALSLATRARLLLLDEPLAGLAEADRVRVAAIIRELANHHAVLLIEHDIDRVLTISDRVSVLHRGRLIADGSPAEVARHPEVVEAYLGHAKGERPVDARLAARRGAQQEDAAPARRPLLRVEGVKAGYTGNTILDGIDLTLHEGEVIAILGRNGVGKTTTLRAATGVADVTAGRIVFDGHDITGRPAHEINRLGLAMVPEGRRLFPNLTVAENLRLAARKGGASVDEMFALFPRLATRKDARAEHLSGGERQMVAIARALMAPAKAILLDEPFEGLAPAVVQEVLDAVVKLRERASVVIVEHQADMVLPIADRAYVLVNGRVAHESSAVALEQDTATQAKLLGIVHNEAGSTQEMKTA</sequence>
<evidence type="ECO:0000256" key="7">
    <source>
        <dbReference type="ARBA" id="ARBA00022741"/>
    </source>
</evidence>
<keyword evidence="5" id="KW-0997">Cell inner membrane</keyword>
<evidence type="ECO:0000313" key="17">
    <source>
        <dbReference type="Proteomes" id="UP000755577"/>
    </source>
</evidence>
<dbReference type="EMBL" id="CABVLY010000004">
    <property type="protein sequence ID" value="VVU48868.1"/>
    <property type="molecule type" value="Genomic_DNA"/>
</dbReference>
<feature type="transmembrane region" description="Helical" evidence="12">
    <location>
        <begin position="156"/>
        <end position="175"/>
    </location>
</feature>
<dbReference type="Pfam" id="PF02653">
    <property type="entry name" value="BPD_transp_2"/>
    <property type="match status" value="1"/>
</dbReference>
<dbReference type="Proteomes" id="UP000494201">
    <property type="component" value="Unassembled WGS sequence"/>
</dbReference>
<evidence type="ECO:0000256" key="1">
    <source>
        <dbReference type="ARBA" id="ARBA00004651"/>
    </source>
</evidence>
<evidence type="ECO:0000256" key="10">
    <source>
        <dbReference type="ARBA" id="ARBA00022989"/>
    </source>
</evidence>
<reference evidence="15 16" key="1">
    <citation type="submission" date="2019-09" db="EMBL/GenBank/DDBJ databases">
        <authorList>
            <person name="Depoorter E."/>
        </authorList>
    </citation>
    <scope>NUCLEOTIDE SEQUENCE [LARGE SCALE GENOMIC DNA]</scope>
    <source>
        <strain evidence="15">LMG 20980</strain>
    </source>
</reference>
<dbReference type="GO" id="GO:0005524">
    <property type="term" value="F:ATP binding"/>
    <property type="evidence" value="ECO:0007669"/>
    <property type="project" value="UniProtKB-KW"/>
</dbReference>
<evidence type="ECO:0000256" key="8">
    <source>
        <dbReference type="ARBA" id="ARBA00022840"/>
    </source>
</evidence>
<feature type="transmembrane region" description="Helical" evidence="12">
    <location>
        <begin position="85"/>
        <end position="107"/>
    </location>
</feature>
<dbReference type="SUPFAM" id="SSF52540">
    <property type="entry name" value="P-loop containing nucleoside triphosphate hydrolases"/>
    <property type="match status" value="2"/>
</dbReference>
<dbReference type="Pfam" id="PF12399">
    <property type="entry name" value="BCA_ABC_TP_C"/>
    <property type="match status" value="1"/>
</dbReference>
<dbReference type="PROSITE" id="PS00211">
    <property type="entry name" value="ABC_TRANSPORTER_1"/>
    <property type="match status" value="2"/>
</dbReference>
<dbReference type="SMART" id="SM00382">
    <property type="entry name" value="AAA"/>
    <property type="match status" value="2"/>
</dbReference>
<keyword evidence="11 12" id="KW-0472">Membrane</keyword>
<dbReference type="CDD" id="cd03224">
    <property type="entry name" value="ABC_TM1139_LivF_branched"/>
    <property type="match status" value="1"/>
</dbReference>
<dbReference type="InterPro" id="IPR032823">
    <property type="entry name" value="BCA_ABC_TP_C"/>
</dbReference>
<evidence type="ECO:0000256" key="3">
    <source>
        <dbReference type="ARBA" id="ARBA00022448"/>
    </source>
</evidence>
<feature type="domain" description="ABC transporter" evidence="13">
    <location>
        <begin position="341"/>
        <end position="582"/>
    </location>
</feature>
<dbReference type="InterPro" id="IPR043428">
    <property type="entry name" value="LivM-like"/>
</dbReference>
<dbReference type="InterPro" id="IPR001851">
    <property type="entry name" value="ABC_transp_permease"/>
</dbReference>
<dbReference type="InterPro" id="IPR017871">
    <property type="entry name" value="ABC_transporter-like_CS"/>
</dbReference>
<dbReference type="Gene3D" id="3.40.50.300">
    <property type="entry name" value="P-loop containing nucleotide triphosphate hydrolases"/>
    <property type="match status" value="2"/>
</dbReference>
<dbReference type="CDD" id="cd03219">
    <property type="entry name" value="ABC_Mj1267_LivG_branched"/>
    <property type="match status" value="1"/>
</dbReference>
<dbReference type="GO" id="GO:0016887">
    <property type="term" value="F:ATP hydrolysis activity"/>
    <property type="evidence" value="ECO:0007669"/>
    <property type="project" value="InterPro"/>
</dbReference>
<evidence type="ECO:0000256" key="2">
    <source>
        <dbReference type="ARBA" id="ARBA00005417"/>
    </source>
</evidence>
<feature type="transmembrane region" description="Helical" evidence="12">
    <location>
        <begin position="207"/>
        <end position="230"/>
    </location>
</feature>
<reference evidence="14 17" key="2">
    <citation type="submission" date="2021-02" db="EMBL/GenBank/DDBJ databases">
        <title>Draft genome of the type strains Burkholderia anthina DSM16086.</title>
        <authorList>
            <person name="Hertel R."/>
            <person name="Meissner J."/>
            <person name="Poehlein A."/>
            <person name="Daniel R."/>
            <person name="Commichau F.M."/>
        </authorList>
    </citation>
    <scope>NUCLEOTIDE SEQUENCE [LARGE SCALE GENOMIC DNA]</scope>
    <source>
        <strain evidence="14 17">DSM 16086</strain>
    </source>
</reference>
<comment type="similarity">
    <text evidence="2">Belongs to the ABC transporter superfamily.</text>
</comment>
<gene>
    <name evidence="15" type="ORF">BAN20980_01567</name>
    <name evidence="14" type="ORF">JQK92_08675</name>
</gene>
<dbReference type="PROSITE" id="PS50893">
    <property type="entry name" value="ABC_TRANSPORTER_2"/>
    <property type="match status" value="2"/>
</dbReference>
<keyword evidence="8 14" id="KW-0067">ATP-binding</keyword>
<keyword evidence="7" id="KW-0547">Nucleotide-binding</keyword>
<dbReference type="InterPro" id="IPR027417">
    <property type="entry name" value="P-loop_NTPase"/>
</dbReference>
<dbReference type="AlphaFoldDB" id="A0A6P2G594"/>
<organism evidence="15 16">
    <name type="scientific">Burkholderia anthina</name>
    <dbReference type="NCBI Taxonomy" id="179879"/>
    <lineage>
        <taxon>Bacteria</taxon>
        <taxon>Pseudomonadati</taxon>
        <taxon>Pseudomonadota</taxon>
        <taxon>Betaproteobacteria</taxon>
        <taxon>Burkholderiales</taxon>
        <taxon>Burkholderiaceae</taxon>
        <taxon>Burkholderia</taxon>
        <taxon>Burkholderia cepacia complex</taxon>
    </lineage>
</organism>
<name>A0A6P2G594_9BURK</name>
<evidence type="ECO:0000313" key="16">
    <source>
        <dbReference type="Proteomes" id="UP000494201"/>
    </source>
</evidence>
<evidence type="ECO:0000259" key="13">
    <source>
        <dbReference type="PROSITE" id="PS50893"/>
    </source>
</evidence>
<evidence type="ECO:0000313" key="14">
    <source>
        <dbReference type="EMBL" id="MBM2766497.1"/>
    </source>
</evidence>
<feature type="transmembrane region" description="Helical" evidence="12">
    <location>
        <begin position="279"/>
        <end position="301"/>
    </location>
</feature>
<dbReference type="EMBL" id="JAFCIQ010000004">
    <property type="protein sequence ID" value="MBM2766497.1"/>
    <property type="molecule type" value="Genomic_DNA"/>
</dbReference>
<evidence type="ECO:0000313" key="15">
    <source>
        <dbReference type="EMBL" id="VVU48868.1"/>
    </source>
</evidence>